<accession>A0AA36HVV5</accession>
<feature type="compositionally biased region" description="Polar residues" evidence="1">
    <location>
        <begin position="68"/>
        <end position="78"/>
    </location>
</feature>
<evidence type="ECO:0000313" key="2">
    <source>
        <dbReference type="EMBL" id="CAJ1376280.1"/>
    </source>
</evidence>
<protein>
    <recommendedName>
        <fullName evidence="4">C3H1-type domain-containing protein</fullName>
    </recommendedName>
</protein>
<sequence length="249" mass="27047">MPRASLRRGLSHESGSLAEAESSGHSDSSDVFADMWGAFAGFSRPERTPRNLQHWVDRTMDSSDSRESGSVQKHSSSNSDDKTGGHGDNPSANPPNPSLRPPAPTLRPSQEPARKDREPPGVAFSSVGSRFHSQGRCMPCRFVSLPDGCRNGVECGFCHDVEHETDANSAQRPPKGVRSGYKKSVNQVLESDLSEEDKRQALKQLALKSPYIKALVRKAMPDLVDEDAKSQSGAMPRTPGLQPSTRLSL</sequence>
<organism evidence="2 3">
    <name type="scientific">Effrenium voratum</name>
    <dbReference type="NCBI Taxonomy" id="2562239"/>
    <lineage>
        <taxon>Eukaryota</taxon>
        <taxon>Sar</taxon>
        <taxon>Alveolata</taxon>
        <taxon>Dinophyceae</taxon>
        <taxon>Suessiales</taxon>
        <taxon>Symbiodiniaceae</taxon>
        <taxon>Effrenium</taxon>
    </lineage>
</organism>
<feature type="region of interest" description="Disordered" evidence="1">
    <location>
        <begin position="1"/>
        <end position="132"/>
    </location>
</feature>
<evidence type="ECO:0008006" key="4">
    <source>
        <dbReference type="Google" id="ProtNLM"/>
    </source>
</evidence>
<feature type="compositionally biased region" description="Pro residues" evidence="1">
    <location>
        <begin position="92"/>
        <end position="105"/>
    </location>
</feature>
<dbReference type="AlphaFoldDB" id="A0AA36HVV5"/>
<evidence type="ECO:0000256" key="1">
    <source>
        <dbReference type="SAM" id="MobiDB-lite"/>
    </source>
</evidence>
<comment type="caution">
    <text evidence="2">The sequence shown here is derived from an EMBL/GenBank/DDBJ whole genome shotgun (WGS) entry which is preliminary data.</text>
</comment>
<proteinExistence type="predicted"/>
<feature type="compositionally biased region" description="Low complexity" evidence="1">
    <location>
        <begin position="12"/>
        <end position="21"/>
    </location>
</feature>
<feature type="region of interest" description="Disordered" evidence="1">
    <location>
        <begin position="224"/>
        <end position="249"/>
    </location>
</feature>
<feature type="compositionally biased region" description="Basic and acidic residues" evidence="1">
    <location>
        <begin position="44"/>
        <end position="67"/>
    </location>
</feature>
<gene>
    <name evidence="2" type="ORF">EVOR1521_LOCUS5377</name>
</gene>
<keyword evidence="3" id="KW-1185">Reference proteome</keyword>
<evidence type="ECO:0000313" key="3">
    <source>
        <dbReference type="Proteomes" id="UP001178507"/>
    </source>
</evidence>
<dbReference type="EMBL" id="CAUJNA010000378">
    <property type="protein sequence ID" value="CAJ1376280.1"/>
    <property type="molecule type" value="Genomic_DNA"/>
</dbReference>
<dbReference type="Proteomes" id="UP001178507">
    <property type="component" value="Unassembled WGS sequence"/>
</dbReference>
<reference evidence="2" key="1">
    <citation type="submission" date="2023-08" db="EMBL/GenBank/DDBJ databases">
        <authorList>
            <person name="Chen Y."/>
            <person name="Shah S."/>
            <person name="Dougan E. K."/>
            <person name="Thang M."/>
            <person name="Chan C."/>
        </authorList>
    </citation>
    <scope>NUCLEOTIDE SEQUENCE</scope>
</reference>
<name>A0AA36HVV5_9DINO</name>